<feature type="domain" description="ENPP1-3/EXOG-like endonuclease/phosphodiesterase" evidence="1">
    <location>
        <begin position="399"/>
        <end position="604"/>
    </location>
</feature>
<proteinExistence type="predicted"/>
<dbReference type="Pfam" id="PF01223">
    <property type="entry name" value="Endonuclease_NS"/>
    <property type="match status" value="1"/>
</dbReference>
<evidence type="ECO:0000313" key="3">
    <source>
        <dbReference type="EMBL" id="MCM5679709.1"/>
    </source>
</evidence>
<evidence type="ECO:0000259" key="1">
    <source>
        <dbReference type="SMART" id="SM00477"/>
    </source>
</evidence>
<dbReference type="Gene3D" id="3.40.570.10">
    <property type="entry name" value="Extracellular Endonuclease, subunit A"/>
    <property type="match status" value="1"/>
</dbReference>
<dbReference type="InterPro" id="IPR020821">
    <property type="entry name" value="ENPP1-3/EXOG-like_nuc-like"/>
</dbReference>
<dbReference type="Proteomes" id="UP001165541">
    <property type="component" value="Unassembled WGS sequence"/>
</dbReference>
<evidence type="ECO:0000259" key="2">
    <source>
        <dbReference type="SMART" id="SM00892"/>
    </source>
</evidence>
<gene>
    <name evidence="3" type="ORF">M8A51_09195</name>
</gene>
<dbReference type="InterPro" id="IPR001604">
    <property type="entry name" value="Endo_G_ENPP1-like_dom"/>
</dbReference>
<organism evidence="3 4">
    <name type="scientific">Caldimonas mangrovi</name>
    <dbReference type="NCBI Taxonomy" id="2944811"/>
    <lineage>
        <taxon>Bacteria</taxon>
        <taxon>Pseudomonadati</taxon>
        <taxon>Pseudomonadota</taxon>
        <taxon>Betaproteobacteria</taxon>
        <taxon>Burkholderiales</taxon>
        <taxon>Sphaerotilaceae</taxon>
        <taxon>Caldimonas</taxon>
    </lineage>
</organism>
<evidence type="ECO:0000313" key="4">
    <source>
        <dbReference type="Proteomes" id="UP001165541"/>
    </source>
</evidence>
<dbReference type="SMART" id="SM00477">
    <property type="entry name" value="NUC"/>
    <property type="match status" value="1"/>
</dbReference>
<dbReference type="Gene3D" id="2.40.10.10">
    <property type="entry name" value="Trypsin-like serine proteases"/>
    <property type="match status" value="2"/>
</dbReference>
<name>A0ABT0YMP8_9BURK</name>
<dbReference type="PANTHER" id="PTHR13966:SF5">
    <property type="entry name" value="ENDONUCLEASE G, MITOCHONDRIAL"/>
    <property type="match status" value="1"/>
</dbReference>
<dbReference type="PANTHER" id="PTHR13966">
    <property type="entry name" value="ENDONUCLEASE RELATED"/>
    <property type="match status" value="1"/>
</dbReference>
<dbReference type="SUPFAM" id="SSF54060">
    <property type="entry name" value="His-Me finger endonucleases"/>
    <property type="match status" value="1"/>
</dbReference>
<dbReference type="Pfam" id="PF13365">
    <property type="entry name" value="Trypsin_2"/>
    <property type="match status" value="1"/>
</dbReference>
<dbReference type="InterPro" id="IPR009003">
    <property type="entry name" value="Peptidase_S1_PA"/>
</dbReference>
<dbReference type="InterPro" id="IPR043504">
    <property type="entry name" value="Peptidase_S1_PA_chymotrypsin"/>
</dbReference>
<keyword evidence="3" id="KW-0540">Nuclease</keyword>
<keyword evidence="3" id="KW-0255">Endonuclease</keyword>
<protein>
    <submittedName>
        <fullName evidence="3">DNA/RNA non-specific endonuclease</fullName>
    </submittedName>
</protein>
<dbReference type="InterPro" id="IPR040255">
    <property type="entry name" value="Non-specific_endonuclease"/>
</dbReference>
<dbReference type="InterPro" id="IPR044925">
    <property type="entry name" value="His-Me_finger_sf"/>
</dbReference>
<dbReference type="RefSeq" id="WP_251777907.1">
    <property type="nucleotide sequence ID" value="NZ_JAMKFE010000004.1"/>
</dbReference>
<feature type="domain" description="DNA/RNA non-specific endonuclease/pyrophosphatase/phosphodiesterase" evidence="2">
    <location>
        <begin position="398"/>
        <end position="604"/>
    </location>
</feature>
<dbReference type="SMART" id="SM00892">
    <property type="entry name" value="Endonuclease_NS"/>
    <property type="match status" value="1"/>
</dbReference>
<comment type="caution">
    <text evidence="3">The sequence shown here is derived from an EMBL/GenBank/DDBJ whole genome shotgun (WGS) entry which is preliminary data.</text>
</comment>
<sequence length="641" mass="72135">MPTDSELERSARRRTMHSILLDKELRCELQRRAADNELGSQWDVDTRTLASLLDQPPEGDLFDSRPLSEAIVRAQARPVLLVENHRVTLPSSHVLSRRIAKHAPTFEPALRSVGRVELVGHPELDWVGTGWMIEENVVVTNRHVADEFARRDATGLAYVFIRNQAGAEVLPRIDFHEEYRSVVAAEFRIDRVLYVAPHGEGAPDVALLSVVPGEAGAALPAPIQPVTSVVKALRKGRFVAVVGYPARDSRSDSRLMDRIFGDIYDVKRFAPGEVMTAQRDNWFFEHDATTLGGNSGSVILDLETGRALGLHYAGAHRKANYAVRVDTVLEMLHMARGRTLVPGAQPRLSLQEKQRPRKSYTATGYDERFLGVRVPLPKTAKDDDLLVVSDAKDTTRLDYTHFSVRMSSSRRLPAVTAVNIDGSSRRKISRKGQVWFFDARIPRERQVGGEFYGPTGFDRGHMVRREDPVWGSPEEAARANEDTFHYTNAAPQHPGLNQREWLELEDYVLDNADAQDLKVSVFTGPVFAPADPVVRGVQVPMRFWKVAVLVEADTQQLACAAYLLSQETMVAEAFHYGRFKTFQVPLVQVEKLAGLHFGKALRDADRYADRIGPERVPRWLPGIEIRRPEDVRFPRRKRRSS</sequence>
<keyword evidence="3" id="KW-0378">Hydrolase</keyword>
<dbReference type="GO" id="GO:0004519">
    <property type="term" value="F:endonuclease activity"/>
    <property type="evidence" value="ECO:0007669"/>
    <property type="project" value="UniProtKB-KW"/>
</dbReference>
<dbReference type="EMBL" id="JAMKFE010000004">
    <property type="protein sequence ID" value="MCM5679709.1"/>
    <property type="molecule type" value="Genomic_DNA"/>
</dbReference>
<reference evidence="3" key="1">
    <citation type="submission" date="2022-05" db="EMBL/GenBank/DDBJ databases">
        <title>Schlegelella sp. nov., isolated from mangrove soil.</title>
        <authorList>
            <person name="Liu Y."/>
            <person name="Ge X."/>
            <person name="Liu W."/>
        </authorList>
    </citation>
    <scope>NUCLEOTIDE SEQUENCE</scope>
    <source>
        <strain evidence="3">S2-27</strain>
    </source>
</reference>
<dbReference type="CDD" id="cd00091">
    <property type="entry name" value="NUC"/>
    <property type="match status" value="1"/>
</dbReference>
<dbReference type="InterPro" id="IPR044929">
    <property type="entry name" value="DNA/RNA_non-sp_Endonuclease_sf"/>
</dbReference>
<keyword evidence="4" id="KW-1185">Reference proteome</keyword>
<dbReference type="SUPFAM" id="SSF50494">
    <property type="entry name" value="Trypsin-like serine proteases"/>
    <property type="match status" value="1"/>
</dbReference>
<accession>A0ABT0YMP8</accession>